<evidence type="ECO:0000256" key="2">
    <source>
        <dbReference type="SAM" id="MobiDB-lite"/>
    </source>
</evidence>
<proteinExistence type="predicted"/>
<evidence type="ECO:0000313" key="3">
    <source>
        <dbReference type="EMBL" id="GKU94374.1"/>
    </source>
</evidence>
<keyword evidence="4" id="KW-1185">Reference proteome</keyword>
<dbReference type="Proteomes" id="UP001054252">
    <property type="component" value="Unassembled WGS sequence"/>
</dbReference>
<dbReference type="InterPro" id="IPR036322">
    <property type="entry name" value="WD40_repeat_dom_sf"/>
</dbReference>
<dbReference type="PANTHER" id="PTHR45296:SF1">
    <property type="entry name" value="TRANSDUCIN_WD40 REPEAT-LIKE SUPERFAMILY PROTEIN"/>
    <property type="match status" value="1"/>
</dbReference>
<feature type="region of interest" description="Disordered" evidence="2">
    <location>
        <begin position="34"/>
        <end position="64"/>
    </location>
</feature>
<name>A0AAV5IAT4_9ROSI</name>
<dbReference type="EMBL" id="BPVZ01000008">
    <property type="protein sequence ID" value="GKU94374.1"/>
    <property type="molecule type" value="Genomic_DNA"/>
</dbReference>
<dbReference type="PROSITE" id="PS50294">
    <property type="entry name" value="WD_REPEATS_REGION"/>
    <property type="match status" value="1"/>
</dbReference>
<dbReference type="PANTHER" id="PTHR45296">
    <property type="entry name" value="TRANSDUCIN/WD40 REPEAT-LIKE SUPERFAMILY PROTEIN"/>
    <property type="match status" value="1"/>
</dbReference>
<dbReference type="SUPFAM" id="SSF50978">
    <property type="entry name" value="WD40 repeat-like"/>
    <property type="match status" value="1"/>
</dbReference>
<sequence>MTVPDVDMLGRLEKICVVARGDGVINVINIESEPATTRSRSSSKPQKGNQSVSKGSLPADNGDQNGRKVLHLDYSMGGHTAAASCVAFSMFGEKGKFIISGGNDKSVKVWDSSRCLHSGDNNSNNDLLHLSIDLRKKVNWLCTTPTESENLVVCDTSKVVKVYSIS</sequence>
<protein>
    <submittedName>
        <fullName evidence="3">Uncharacterized protein</fullName>
    </submittedName>
</protein>
<dbReference type="SMART" id="SM00320">
    <property type="entry name" value="WD40"/>
    <property type="match status" value="2"/>
</dbReference>
<dbReference type="InterPro" id="IPR001680">
    <property type="entry name" value="WD40_rpt"/>
</dbReference>
<dbReference type="Gene3D" id="2.130.10.10">
    <property type="entry name" value="YVTN repeat-like/Quinoprotein amine dehydrogenase"/>
    <property type="match status" value="1"/>
</dbReference>
<feature type="repeat" description="WD" evidence="1">
    <location>
        <begin position="76"/>
        <end position="111"/>
    </location>
</feature>
<organism evidence="3 4">
    <name type="scientific">Rubroshorea leprosula</name>
    <dbReference type="NCBI Taxonomy" id="152421"/>
    <lineage>
        <taxon>Eukaryota</taxon>
        <taxon>Viridiplantae</taxon>
        <taxon>Streptophyta</taxon>
        <taxon>Embryophyta</taxon>
        <taxon>Tracheophyta</taxon>
        <taxon>Spermatophyta</taxon>
        <taxon>Magnoliopsida</taxon>
        <taxon>eudicotyledons</taxon>
        <taxon>Gunneridae</taxon>
        <taxon>Pentapetalae</taxon>
        <taxon>rosids</taxon>
        <taxon>malvids</taxon>
        <taxon>Malvales</taxon>
        <taxon>Dipterocarpaceae</taxon>
        <taxon>Rubroshorea</taxon>
    </lineage>
</organism>
<keyword evidence="1" id="KW-0853">WD repeat</keyword>
<dbReference type="AlphaFoldDB" id="A0AAV5IAT4"/>
<comment type="caution">
    <text evidence="3">The sequence shown here is derived from an EMBL/GenBank/DDBJ whole genome shotgun (WGS) entry which is preliminary data.</text>
</comment>
<dbReference type="Pfam" id="PF00400">
    <property type="entry name" value="WD40"/>
    <property type="match status" value="1"/>
</dbReference>
<dbReference type="InterPro" id="IPR015943">
    <property type="entry name" value="WD40/YVTN_repeat-like_dom_sf"/>
</dbReference>
<dbReference type="PROSITE" id="PS50082">
    <property type="entry name" value="WD_REPEATS_2"/>
    <property type="match status" value="1"/>
</dbReference>
<accession>A0AAV5IAT4</accession>
<feature type="compositionally biased region" description="Polar residues" evidence="2">
    <location>
        <begin position="34"/>
        <end position="54"/>
    </location>
</feature>
<evidence type="ECO:0000256" key="1">
    <source>
        <dbReference type="PROSITE-ProRule" id="PRU00221"/>
    </source>
</evidence>
<gene>
    <name evidence="3" type="ORF">SLEP1_g7876</name>
</gene>
<reference evidence="3 4" key="1">
    <citation type="journal article" date="2021" name="Commun. Biol.">
        <title>The genome of Shorea leprosula (Dipterocarpaceae) highlights the ecological relevance of drought in aseasonal tropical rainforests.</title>
        <authorList>
            <person name="Ng K.K.S."/>
            <person name="Kobayashi M.J."/>
            <person name="Fawcett J.A."/>
            <person name="Hatakeyama M."/>
            <person name="Paape T."/>
            <person name="Ng C.H."/>
            <person name="Ang C.C."/>
            <person name="Tnah L.H."/>
            <person name="Lee C.T."/>
            <person name="Nishiyama T."/>
            <person name="Sese J."/>
            <person name="O'Brien M.J."/>
            <person name="Copetti D."/>
            <person name="Mohd Noor M.I."/>
            <person name="Ong R.C."/>
            <person name="Putra M."/>
            <person name="Sireger I.Z."/>
            <person name="Indrioko S."/>
            <person name="Kosugi Y."/>
            <person name="Izuno A."/>
            <person name="Isagi Y."/>
            <person name="Lee S.L."/>
            <person name="Shimizu K.K."/>
        </authorList>
    </citation>
    <scope>NUCLEOTIDE SEQUENCE [LARGE SCALE GENOMIC DNA]</scope>
    <source>
        <strain evidence="3">214</strain>
    </source>
</reference>
<evidence type="ECO:0000313" key="4">
    <source>
        <dbReference type="Proteomes" id="UP001054252"/>
    </source>
</evidence>